<feature type="transmembrane region" description="Helical" evidence="1">
    <location>
        <begin position="12"/>
        <end position="37"/>
    </location>
</feature>
<evidence type="ECO:0000313" key="3">
    <source>
        <dbReference type="Proteomes" id="UP000229335"/>
    </source>
</evidence>
<reference evidence="3" key="1">
    <citation type="submission" date="2017-09" db="EMBL/GenBank/DDBJ databases">
        <title>Depth-based differentiation of microbial function through sediment-hosted aquifers and enrichment of novel symbionts in the deep terrestrial subsurface.</title>
        <authorList>
            <person name="Probst A.J."/>
            <person name="Ladd B."/>
            <person name="Jarett J.K."/>
            <person name="Geller-Mcgrath D.E."/>
            <person name="Sieber C.M.K."/>
            <person name="Emerson J.B."/>
            <person name="Anantharaman K."/>
            <person name="Thomas B.C."/>
            <person name="Malmstrom R."/>
            <person name="Stieglmeier M."/>
            <person name="Klingl A."/>
            <person name="Woyke T."/>
            <person name="Ryan C.M."/>
            <person name="Banfield J.F."/>
        </authorList>
    </citation>
    <scope>NUCLEOTIDE SEQUENCE [LARGE SCALE GENOMIC DNA]</scope>
</reference>
<gene>
    <name evidence="2" type="ORF">COU00_01045</name>
</gene>
<protein>
    <recommendedName>
        <fullName evidence="4">DUF5666 domain-containing protein</fullName>
    </recommendedName>
</protein>
<organism evidence="2 3">
    <name type="scientific">Candidatus Falkowbacteria bacterium CG10_big_fil_rev_8_21_14_0_10_43_11</name>
    <dbReference type="NCBI Taxonomy" id="1974568"/>
    <lineage>
        <taxon>Bacteria</taxon>
        <taxon>Candidatus Falkowiibacteriota</taxon>
    </lineage>
</organism>
<evidence type="ECO:0008006" key="4">
    <source>
        <dbReference type="Google" id="ProtNLM"/>
    </source>
</evidence>
<dbReference type="AlphaFoldDB" id="A0A2M6WMQ1"/>
<sequence>MDLKNFFQSKAFKWLIGAVGALIVCLLVLQLGMFIGFRKANFSYRWGENYHRAFGGPREGFLPDFAGKDFIGGHGAAGTIAKIEGDTLIVQSKEQAEKIVKIATSTLIQMGRTEIAPTELKMDESVVVIGSPQDDGSINAKIIRVFNPNDLPPPPPPGPARFKFWR</sequence>
<dbReference type="EMBL" id="PFAS01000014">
    <property type="protein sequence ID" value="PIT94032.1"/>
    <property type="molecule type" value="Genomic_DNA"/>
</dbReference>
<name>A0A2M6WMQ1_9BACT</name>
<keyword evidence="1" id="KW-0472">Membrane</keyword>
<proteinExistence type="predicted"/>
<comment type="caution">
    <text evidence="2">The sequence shown here is derived from an EMBL/GenBank/DDBJ whole genome shotgun (WGS) entry which is preliminary data.</text>
</comment>
<evidence type="ECO:0000313" key="2">
    <source>
        <dbReference type="EMBL" id="PIT94032.1"/>
    </source>
</evidence>
<accession>A0A2M6WMQ1</accession>
<evidence type="ECO:0000256" key="1">
    <source>
        <dbReference type="SAM" id="Phobius"/>
    </source>
</evidence>
<keyword evidence="1" id="KW-1133">Transmembrane helix</keyword>
<keyword evidence="1" id="KW-0812">Transmembrane</keyword>
<dbReference type="Proteomes" id="UP000229335">
    <property type="component" value="Unassembled WGS sequence"/>
</dbReference>